<protein>
    <submittedName>
        <fullName evidence="2">Uncharacterized protein</fullName>
    </submittedName>
</protein>
<evidence type="ECO:0000313" key="3">
    <source>
        <dbReference type="Proteomes" id="UP001187192"/>
    </source>
</evidence>
<name>A0AA87ZR51_FICCA</name>
<sequence>MVRNLAKKSPWQEDGRCGKKQGRNEIVGGGAWLSCEREVLQQLDFSNPISPDDVMYFYAELVVALVLLSFGPRLIRKIH</sequence>
<dbReference type="Proteomes" id="UP001187192">
    <property type="component" value="Unassembled WGS sequence"/>
</dbReference>
<comment type="caution">
    <text evidence="2">The sequence shown here is derived from an EMBL/GenBank/DDBJ whole genome shotgun (WGS) entry which is preliminary data.</text>
</comment>
<keyword evidence="1" id="KW-0472">Membrane</keyword>
<dbReference type="EMBL" id="BTGU01000008">
    <property type="protein sequence ID" value="GMN38617.1"/>
    <property type="molecule type" value="Genomic_DNA"/>
</dbReference>
<proteinExistence type="predicted"/>
<organism evidence="2 3">
    <name type="scientific">Ficus carica</name>
    <name type="common">Common fig</name>
    <dbReference type="NCBI Taxonomy" id="3494"/>
    <lineage>
        <taxon>Eukaryota</taxon>
        <taxon>Viridiplantae</taxon>
        <taxon>Streptophyta</taxon>
        <taxon>Embryophyta</taxon>
        <taxon>Tracheophyta</taxon>
        <taxon>Spermatophyta</taxon>
        <taxon>Magnoliopsida</taxon>
        <taxon>eudicotyledons</taxon>
        <taxon>Gunneridae</taxon>
        <taxon>Pentapetalae</taxon>
        <taxon>rosids</taxon>
        <taxon>fabids</taxon>
        <taxon>Rosales</taxon>
        <taxon>Moraceae</taxon>
        <taxon>Ficeae</taxon>
        <taxon>Ficus</taxon>
    </lineage>
</organism>
<dbReference type="AlphaFoldDB" id="A0AA87ZR51"/>
<accession>A0AA87ZR51</accession>
<keyword evidence="1" id="KW-0812">Transmembrane</keyword>
<keyword evidence="1" id="KW-1133">Transmembrane helix</keyword>
<reference evidence="2" key="1">
    <citation type="submission" date="2023-07" db="EMBL/GenBank/DDBJ databases">
        <title>draft genome sequence of fig (Ficus carica).</title>
        <authorList>
            <person name="Takahashi T."/>
            <person name="Nishimura K."/>
        </authorList>
    </citation>
    <scope>NUCLEOTIDE SEQUENCE</scope>
</reference>
<keyword evidence="3" id="KW-1185">Reference proteome</keyword>
<feature type="transmembrane region" description="Helical" evidence="1">
    <location>
        <begin position="55"/>
        <end position="75"/>
    </location>
</feature>
<evidence type="ECO:0000256" key="1">
    <source>
        <dbReference type="SAM" id="Phobius"/>
    </source>
</evidence>
<evidence type="ECO:0000313" key="2">
    <source>
        <dbReference type="EMBL" id="GMN38617.1"/>
    </source>
</evidence>
<gene>
    <name evidence="2" type="ORF">TIFTF001_007853</name>
</gene>